<dbReference type="EMBL" id="BASE01000066">
    <property type="protein sequence ID" value="GAM14720.1"/>
    <property type="molecule type" value="Genomic_DNA"/>
</dbReference>
<feature type="signal peptide" evidence="1">
    <location>
        <begin position="1"/>
        <end position="24"/>
    </location>
</feature>
<comment type="caution">
    <text evidence="2">The sequence shown here is derived from an EMBL/GenBank/DDBJ whole genome shotgun (WGS) entry which is preliminary data.</text>
</comment>
<dbReference type="PROSITE" id="PS51257">
    <property type="entry name" value="PROKAR_LIPOPROTEIN"/>
    <property type="match status" value="1"/>
</dbReference>
<dbReference type="Proteomes" id="UP000031014">
    <property type="component" value="Unassembled WGS sequence"/>
</dbReference>
<dbReference type="RefSeq" id="WP_041966447.1">
    <property type="nucleotide sequence ID" value="NZ_BASE01000066.1"/>
</dbReference>
<dbReference type="STRING" id="1321606.SAMD00020551_2873"/>
<dbReference type="OrthoDB" id="2932589at2"/>
<organism evidence="2 3">
    <name type="scientific">Mesobacillus selenatarsenatis (strain DSM 18680 / JCM 14380 / FERM P-15431 / SF-1)</name>
    <dbReference type="NCBI Taxonomy" id="1321606"/>
    <lineage>
        <taxon>Bacteria</taxon>
        <taxon>Bacillati</taxon>
        <taxon>Bacillota</taxon>
        <taxon>Bacilli</taxon>
        <taxon>Bacillales</taxon>
        <taxon>Bacillaceae</taxon>
        <taxon>Mesobacillus</taxon>
    </lineage>
</organism>
<evidence type="ECO:0000256" key="1">
    <source>
        <dbReference type="SAM" id="SignalP"/>
    </source>
</evidence>
<keyword evidence="1" id="KW-0732">Signal</keyword>
<evidence type="ECO:0000313" key="2">
    <source>
        <dbReference type="EMBL" id="GAM14720.1"/>
    </source>
</evidence>
<feature type="chain" id="PRO_5002058856" description="Lipoprotein" evidence="1">
    <location>
        <begin position="25"/>
        <end position="181"/>
    </location>
</feature>
<evidence type="ECO:0008006" key="4">
    <source>
        <dbReference type="Google" id="ProtNLM"/>
    </source>
</evidence>
<name>A0A0A8X405_MESS1</name>
<accession>A0A0A8X405</accession>
<dbReference type="AlphaFoldDB" id="A0A0A8X405"/>
<keyword evidence="3" id="KW-1185">Reference proteome</keyword>
<gene>
    <name evidence="2" type="ORF">SAMD00020551_2873</name>
</gene>
<proteinExistence type="predicted"/>
<protein>
    <recommendedName>
        <fullName evidence="4">Lipoprotein</fullName>
    </recommendedName>
</protein>
<sequence length="181" mass="20341">MKKLAFIPLILVLLLFGCQQKQNAALDTSKIEKVEPTGNATEEQLKSIPILYNVPSLKVGLDALPFEVNPPKDFPFKAMPLKMTIEDFKHDGKELRVNFESFSKNKEDKIIFLITVHNFKVEYAEGPGEEVELAGGTVGDYMKGTLVFERDGIYYSVGYYNPSISEEQSKKDTIALANQML</sequence>
<evidence type="ECO:0000313" key="3">
    <source>
        <dbReference type="Proteomes" id="UP000031014"/>
    </source>
</evidence>
<reference evidence="2 3" key="1">
    <citation type="submission" date="2013-06" db="EMBL/GenBank/DDBJ databases">
        <title>Whole genome shotgun sequence of Bacillus selenatarsenatis SF-1.</title>
        <authorList>
            <person name="Kuroda M."/>
            <person name="Sei K."/>
            <person name="Yamashita M."/>
            <person name="Ike M."/>
        </authorList>
    </citation>
    <scope>NUCLEOTIDE SEQUENCE [LARGE SCALE GENOMIC DNA]</scope>
    <source>
        <strain evidence="2 3">SF-1</strain>
    </source>
</reference>